<keyword evidence="3" id="KW-1185">Reference proteome</keyword>
<evidence type="ECO:0000313" key="3">
    <source>
        <dbReference type="Proteomes" id="UP000008912"/>
    </source>
</evidence>
<dbReference type="SMART" id="SM01361">
    <property type="entry name" value="A2M_recep"/>
    <property type="match status" value="1"/>
</dbReference>
<reference evidence="2" key="3">
    <citation type="submission" date="2025-09" db="UniProtKB">
        <authorList>
            <consortium name="Ensembl"/>
        </authorList>
    </citation>
    <scope>IDENTIFICATION</scope>
</reference>
<dbReference type="InterPro" id="IPR009048">
    <property type="entry name" value="A-macroglobulin_rcpt-bd"/>
</dbReference>
<evidence type="ECO:0000313" key="2">
    <source>
        <dbReference type="Ensembl" id="ENSAMEP00000036896.1"/>
    </source>
</evidence>
<dbReference type="PANTHER" id="PTHR11412:SF165">
    <property type="entry name" value="ALPHA-2-MACROGLOBULIN"/>
    <property type="match status" value="1"/>
</dbReference>
<dbReference type="Ensembl" id="ENSAMET00000029538.1">
    <property type="protein sequence ID" value="ENSAMEP00000036896.1"/>
    <property type="gene ID" value="ENSAMEG00000023508.1"/>
</dbReference>
<feature type="domain" description="Alpha-macroglobulin receptor-binding" evidence="1">
    <location>
        <begin position="1"/>
        <end position="86"/>
    </location>
</feature>
<protein>
    <recommendedName>
        <fullName evidence="1">Alpha-macroglobulin receptor-binding domain-containing protein</fullName>
    </recommendedName>
</protein>
<dbReference type="InterPro" id="IPR036595">
    <property type="entry name" value="A-macroglobulin_rcpt-bd_sf"/>
</dbReference>
<dbReference type="InParanoid" id="A0A7N5K9H1"/>
<proteinExistence type="predicted"/>
<dbReference type="SUPFAM" id="SSF49410">
    <property type="entry name" value="Alpha-macroglobulin receptor domain"/>
    <property type="match status" value="1"/>
</dbReference>
<sequence length="98" mass="11230">MAIISIKMVSGYTPNKPSVKKLEKQFPVQRVDMDANHVLLYLEKLTNVTRSYSFKVEQTFVVQDLKPAFAEVYDYYEKEEYAVAEYSAPCSKAKHGNA</sequence>
<reference evidence="2" key="2">
    <citation type="submission" date="2025-08" db="UniProtKB">
        <authorList>
            <consortium name="Ensembl"/>
        </authorList>
    </citation>
    <scope>IDENTIFICATION</scope>
</reference>
<organism evidence="2 3">
    <name type="scientific">Ailuropoda melanoleuca</name>
    <name type="common">Giant panda</name>
    <dbReference type="NCBI Taxonomy" id="9646"/>
    <lineage>
        <taxon>Eukaryota</taxon>
        <taxon>Metazoa</taxon>
        <taxon>Chordata</taxon>
        <taxon>Craniata</taxon>
        <taxon>Vertebrata</taxon>
        <taxon>Euteleostomi</taxon>
        <taxon>Mammalia</taxon>
        <taxon>Eutheria</taxon>
        <taxon>Laurasiatheria</taxon>
        <taxon>Carnivora</taxon>
        <taxon>Caniformia</taxon>
        <taxon>Ursidae</taxon>
        <taxon>Ailuropoda</taxon>
    </lineage>
</organism>
<accession>A0A7N5K9H1</accession>
<dbReference type="Proteomes" id="UP000008912">
    <property type="component" value="Unassembled WGS sequence"/>
</dbReference>
<dbReference type="Gene3D" id="2.60.40.690">
    <property type="entry name" value="Alpha-macroglobulin, receptor-binding domain"/>
    <property type="match status" value="1"/>
</dbReference>
<dbReference type="GeneTree" id="ENSGT00940000154904"/>
<dbReference type="PANTHER" id="PTHR11412">
    <property type="entry name" value="MACROGLOBULIN / COMPLEMENT"/>
    <property type="match status" value="1"/>
</dbReference>
<reference evidence="2 3" key="1">
    <citation type="journal article" date="2010" name="Nature">
        <title>The sequence and de novo assembly of the giant panda genome.</title>
        <authorList>
            <person name="Li R."/>
            <person name="Fan W."/>
            <person name="Tian G."/>
            <person name="Zhu H."/>
            <person name="He L."/>
            <person name="Cai J."/>
            <person name="Huang Q."/>
            <person name="Cai Q."/>
            <person name="Li B."/>
            <person name="Bai Y."/>
            <person name="Zhang Z."/>
            <person name="Zhang Y."/>
            <person name="Wang W."/>
            <person name="Li J."/>
            <person name="Wei F."/>
            <person name="Li H."/>
            <person name="Jian M."/>
            <person name="Li J."/>
            <person name="Zhang Z."/>
            <person name="Nielsen R."/>
            <person name="Li D."/>
            <person name="Gu W."/>
            <person name="Yang Z."/>
            <person name="Xuan Z."/>
            <person name="Ryder O.A."/>
            <person name="Leung F.C."/>
            <person name="Zhou Y."/>
            <person name="Cao J."/>
            <person name="Sun X."/>
            <person name="Fu Y."/>
            <person name="Fang X."/>
            <person name="Guo X."/>
            <person name="Wang B."/>
            <person name="Hou R."/>
            <person name="Shen F."/>
            <person name="Mu B."/>
            <person name="Ni P."/>
            <person name="Lin R."/>
            <person name="Qian W."/>
            <person name="Wang G."/>
            <person name="Yu C."/>
            <person name="Nie W."/>
            <person name="Wang J."/>
            <person name="Wu Z."/>
            <person name="Liang H."/>
            <person name="Min J."/>
            <person name="Wu Q."/>
            <person name="Cheng S."/>
            <person name="Ruan J."/>
            <person name="Wang M."/>
            <person name="Shi Z."/>
            <person name="Wen M."/>
            <person name="Liu B."/>
            <person name="Ren X."/>
            <person name="Zheng H."/>
            <person name="Dong D."/>
            <person name="Cook K."/>
            <person name="Shan G."/>
            <person name="Zhang H."/>
            <person name="Kosiol C."/>
            <person name="Xie X."/>
            <person name="Lu Z."/>
            <person name="Zheng H."/>
            <person name="Li Y."/>
            <person name="Steiner C.C."/>
            <person name="Lam T.T."/>
            <person name="Lin S."/>
            <person name="Zhang Q."/>
            <person name="Li G."/>
            <person name="Tian J."/>
            <person name="Gong T."/>
            <person name="Liu H."/>
            <person name="Zhang D."/>
            <person name="Fang L."/>
            <person name="Ye C."/>
            <person name="Zhang J."/>
            <person name="Hu W."/>
            <person name="Xu A."/>
            <person name="Ren Y."/>
            <person name="Zhang G."/>
            <person name="Bruford M.W."/>
            <person name="Li Q."/>
            <person name="Ma L."/>
            <person name="Guo Y."/>
            <person name="An N."/>
            <person name="Hu Y."/>
            <person name="Zheng Y."/>
            <person name="Shi Y."/>
            <person name="Li Z."/>
            <person name="Liu Q."/>
            <person name="Chen Y."/>
            <person name="Zhao J."/>
            <person name="Qu N."/>
            <person name="Zhao S."/>
            <person name="Tian F."/>
            <person name="Wang X."/>
            <person name="Wang H."/>
            <person name="Xu L."/>
            <person name="Liu X."/>
            <person name="Vinar T."/>
            <person name="Wang Y."/>
            <person name="Lam T.W."/>
            <person name="Yiu S.M."/>
            <person name="Liu S."/>
            <person name="Zhang H."/>
            <person name="Li D."/>
            <person name="Huang Y."/>
            <person name="Wang X."/>
            <person name="Yang G."/>
            <person name="Jiang Z."/>
            <person name="Wang J."/>
            <person name="Qin N."/>
            <person name="Li L."/>
            <person name="Li J."/>
            <person name="Bolund L."/>
            <person name="Kristiansen K."/>
            <person name="Wong G.K."/>
            <person name="Olson M."/>
            <person name="Zhang X."/>
            <person name="Li S."/>
            <person name="Yang H."/>
            <person name="Wang J."/>
            <person name="Wang J."/>
        </authorList>
    </citation>
    <scope>NUCLEOTIDE SEQUENCE [LARGE SCALE GENOMIC DNA]</scope>
</reference>
<dbReference type="AlphaFoldDB" id="A0A7N5K9H1"/>
<dbReference type="InterPro" id="IPR050473">
    <property type="entry name" value="A2M/Complement_sys"/>
</dbReference>
<dbReference type="GO" id="GO:0005576">
    <property type="term" value="C:extracellular region"/>
    <property type="evidence" value="ECO:0007669"/>
    <property type="project" value="InterPro"/>
</dbReference>
<dbReference type="Pfam" id="PF07677">
    <property type="entry name" value="A2M_recep"/>
    <property type="match status" value="1"/>
</dbReference>
<evidence type="ECO:0000259" key="1">
    <source>
        <dbReference type="SMART" id="SM01361"/>
    </source>
</evidence>
<name>A0A7N5K9H1_AILME</name>